<dbReference type="EMBL" id="MH590603">
    <property type="protein sequence ID" value="AXH70389.1"/>
    <property type="molecule type" value="Genomic_DNA"/>
</dbReference>
<keyword evidence="3" id="KW-1185">Reference proteome</keyword>
<organism evidence="2 3">
    <name type="scientific">Gordonia phage Daredevil</name>
    <dbReference type="NCBI Taxonomy" id="2283286"/>
    <lineage>
        <taxon>Viruses</taxon>
        <taxon>Duplodnaviria</taxon>
        <taxon>Heunggongvirae</taxon>
        <taxon>Uroviricota</taxon>
        <taxon>Caudoviricetes</taxon>
        <taxon>Daredevilvirus</taxon>
        <taxon>Daredevilvirus daredevil</taxon>
    </lineage>
</organism>
<evidence type="ECO:0000313" key="3">
    <source>
        <dbReference type="Proteomes" id="UP000257597"/>
    </source>
</evidence>
<dbReference type="RefSeq" id="YP_009807115.1">
    <property type="nucleotide sequence ID" value="NC_048021.1"/>
</dbReference>
<proteinExistence type="predicted"/>
<feature type="region of interest" description="Disordered" evidence="1">
    <location>
        <begin position="78"/>
        <end position="137"/>
    </location>
</feature>
<sequence>MTAQTTTFFEGKRADGFFLFTVYPPRREGEVTDYQLHVVPPAAVETKHNFTDDCWCIPLIAPARSNGQGTVWQYTHNAQEERHSDEAVRGDREDAGQGGLDQGLASALGSQGAEDGQAPAPHPGEEGVADGGGDWWDDGLFVT</sequence>
<evidence type="ECO:0000313" key="2">
    <source>
        <dbReference type="EMBL" id="AXH70389.1"/>
    </source>
</evidence>
<reference evidence="3" key="1">
    <citation type="submission" date="2018-07" db="EMBL/GenBank/DDBJ databases">
        <authorList>
            <person name="Quirk P.G."/>
            <person name="Krulwich T.A."/>
        </authorList>
    </citation>
    <scope>NUCLEOTIDE SEQUENCE [LARGE SCALE GENOMIC DNA]</scope>
</reference>
<evidence type="ECO:0000256" key="1">
    <source>
        <dbReference type="SAM" id="MobiDB-lite"/>
    </source>
</evidence>
<name>A0A345MIK8_9CAUD</name>
<dbReference type="GeneID" id="54998157"/>
<dbReference type="Proteomes" id="UP000257597">
    <property type="component" value="Segment"/>
</dbReference>
<dbReference type="KEGG" id="vg:54998157"/>
<protein>
    <submittedName>
        <fullName evidence="2">Uncharacterized protein</fullName>
    </submittedName>
</protein>
<feature type="compositionally biased region" description="Basic and acidic residues" evidence="1">
    <location>
        <begin position="78"/>
        <end position="95"/>
    </location>
</feature>
<gene>
    <name evidence="2" type="primary">1</name>
    <name evidence="2" type="ORF">SEA_DAREDEVIL_1</name>
</gene>
<accession>A0A345MIK8</accession>